<evidence type="ECO:0000313" key="3">
    <source>
        <dbReference type="Proteomes" id="UP000007015"/>
    </source>
</evidence>
<dbReference type="Proteomes" id="UP000007015">
    <property type="component" value="Chromosome 6"/>
</dbReference>
<feature type="compositionally biased region" description="Gly residues" evidence="1">
    <location>
        <begin position="14"/>
        <end position="25"/>
    </location>
</feature>
<dbReference type="HOGENOM" id="CLU_1055199_0_0_1"/>
<dbReference type="EMBL" id="CM000131">
    <property type="protein sequence ID" value="EEC81011.1"/>
    <property type="molecule type" value="Genomic_DNA"/>
</dbReference>
<dbReference type="Gramene" id="BGIOSGA023301-TA">
    <property type="protein sequence ID" value="BGIOSGA023301-PA"/>
    <property type="gene ID" value="BGIOSGA023301"/>
</dbReference>
<feature type="region of interest" description="Disordered" evidence="1">
    <location>
        <begin position="136"/>
        <end position="164"/>
    </location>
</feature>
<accession>B8B0E7</accession>
<reference evidence="2 3" key="1">
    <citation type="journal article" date="2005" name="PLoS Biol.">
        <title>The genomes of Oryza sativa: a history of duplications.</title>
        <authorList>
            <person name="Yu J."/>
            <person name="Wang J."/>
            <person name="Lin W."/>
            <person name="Li S."/>
            <person name="Li H."/>
            <person name="Zhou J."/>
            <person name="Ni P."/>
            <person name="Dong W."/>
            <person name="Hu S."/>
            <person name="Zeng C."/>
            <person name="Zhang J."/>
            <person name="Zhang Y."/>
            <person name="Li R."/>
            <person name="Xu Z."/>
            <person name="Li S."/>
            <person name="Li X."/>
            <person name="Zheng H."/>
            <person name="Cong L."/>
            <person name="Lin L."/>
            <person name="Yin J."/>
            <person name="Geng J."/>
            <person name="Li G."/>
            <person name="Shi J."/>
            <person name="Liu J."/>
            <person name="Lv H."/>
            <person name="Li J."/>
            <person name="Wang J."/>
            <person name="Deng Y."/>
            <person name="Ran L."/>
            <person name="Shi X."/>
            <person name="Wang X."/>
            <person name="Wu Q."/>
            <person name="Li C."/>
            <person name="Ren X."/>
            <person name="Wang J."/>
            <person name="Wang X."/>
            <person name="Li D."/>
            <person name="Liu D."/>
            <person name="Zhang X."/>
            <person name="Ji Z."/>
            <person name="Zhao W."/>
            <person name="Sun Y."/>
            <person name="Zhang Z."/>
            <person name="Bao J."/>
            <person name="Han Y."/>
            <person name="Dong L."/>
            <person name="Ji J."/>
            <person name="Chen P."/>
            <person name="Wu S."/>
            <person name="Liu J."/>
            <person name="Xiao Y."/>
            <person name="Bu D."/>
            <person name="Tan J."/>
            <person name="Yang L."/>
            <person name="Ye C."/>
            <person name="Zhang J."/>
            <person name="Xu J."/>
            <person name="Zhou Y."/>
            <person name="Yu Y."/>
            <person name="Zhang B."/>
            <person name="Zhuang S."/>
            <person name="Wei H."/>
            <person name="Liu B."/>
            <person name="Lei M."/>
            <person name="Yu H."/>
            <person name="Li Y."/>
            <person name="Xu H."/>
            <person name="Wei S."/>
            <person name="He X."/>
            <person name="Fang L."/>
            <person name="Zhang Z."/>
            <person name="Zhang Y."/>
            <person name="Huang X."/>
            <person name="Su Z."/>
            <person name="Tong W."/>
            <person name="Li J."/>
            <person name="Tong Z."/>
            <person name="Li S."/>
            <person name="Ye J."/>
            <person name="Wang L."/>
            <person name="Fang L."/>
            <person name="Lei T."/>
            <person name="Chen C."/>
            <person name="Chen H."/>
            <person name="Xu Z."/>
            <person name="Li H."/>
            <person name="Huang H."/>
            <person name="Zhang F."/>
            <person name="Xu H."/>
            <person name="Li N."/>
            <person name="Zhao C."/>
            <person name="Li S."/>
            <person name="Dong L."/>
            <person name="Huang Y."/>
            <person name="Li L."/>
            <person name="Xi Y."/>
            <person name="Qi Q."/>
            <person name="Li W."/>
            <person name="Zhang B."/>
            <person name="Hu W."/>
            <person name="Zhang Y."/>
            <person name="Tian X."/>
            <person name="Jiao Y."/>
            <person name="Liang X."/>
            <person name="Jin J."/>
            <person name="Gao L."/>
            <person name="Zheng W."/>
            <person name="Hao B."/>
            <person name="Liu S."/>
            <person name="Wang W."/>
            <person name="Yuan L."/>
            <person name="Cao M."/>
            <person name="McDermott J."/>
            <person name="Samudrala R."/>
            <person name="Wang J."/>
            <person name="Wong G.K."/>
            <person name="Yang H."/>
        </authorList>
    </citation>
    <scope>NUCLEOTIDE SEQUENCE [LARGE SCALE GENOMIC DNA]</scope>
    <source>
        <strain evidence="3">cv. 93-11</strain>
    </source>
</reference>
<organism evidence="2 3">
    <name type="scientific">Oryza sativa subsp. indica</name>
    <name type="common">Rice</name>
    <dbReference type="NCBI Taxonomy" id="39946"/>
    <lineage>
        <taxon>Eukaryota</taxon>
        <taxon>Viridiplantae</taxon>
        <taxon>Streptophyta</taxon>
        <taxon>Embryophyta</taxon>
        <taxon>Tracheophyta</taxon>
        <taxon>Spermatophyta</taxon>
        <taxon>Magnoliopsida</taxon>
        <taxon>Liliopsida</taxon>
        <taxon>Poales</taxon>
        <taxon>Poaceae</taxon>
        <taxon>BOP clade</taxon>
        <taxon>Oryzoideae</taxon>
        <taxon>Oryzeae</taxon>
        <taxon>Oryzinae</taxon>
        <taxon>Oryza</taxon>
        <taxon>Oryza sativa</taxon>
    </lineage>
</organism>
<feature type="compositionally biased region" description="Pro residues" evidence="1">
    <location>
        <begin position="138"/>
        <end position="151"/>
    </location>
</feature>
<evidence type="ECO:0000256" key="1">
    <source>
        <dbReference type="SAM" id="MobiDB-lite"/>
    </source>
</evidence>
<feature type="region of interest" description="Disordered" evidence="1">
    <location>
        <begin position="1"/>
        <end position="29"/>
    </location>
</feature>
<proteinExistence type="predicted"/>
<sequence length="264" mass="28474">MASGERARWEAATTGGGKGGGGGGDDTGEENRVAVPKWLWRRRVHLKLHLCRGDLVLIIAYSSLCPVVLSTAVSPQALSLSSETSSAAVPSAPLSPSLFTARDFLVIKMLCTTTFLVAISWQPTVVATCAPRRLATRGPPPPVIPRPPLPGSPRAAAASQPTPAAYRRRHLELPPPISLRAGPQPDDAAAIACCPRHRVPPTAAFAACRHDRGPSPSAVTAYCRRRDSAAACCHRHRHRRCYHSRPFEGGWGRRENGRRWDRKG</sequence>
<gene>
    <name evidence="2" type="ORF">OsI_23773</name>
</gene>
<feature type="compositionally biased region" description="Low complexity" evidence="1">
    <location>
        <begin position="152"/>
        <end position="164"/>
    </location>
</feature>
<name>B8B0E7_ORYSI</name>
<protein>
    <submittedName>
        <fullName evidence="2">Uncharacterized protein</fullName>
    </submittedName>
</protein>
<dbReference type="AlphaFoldDB" id="B8B0E7"/>
<evidence type="ECO:0000313" key="2">
    <source>
        <dbReference type="EMBL" id="EEC81011.1"/>
    </source>
</evidence>
<keyword evidence="3" id="KW-1185">Reference proteome</keyword>